<dbReference type="PANTHER" id="PTHR47089">
    <property type="entry name" value="ABC TRANSPORTER, PERMEASE PROTEIN"/>
    <property type="match status" value="1"/>
</dbReference>
<dbReference type="PANTHER" id="PTHR47089:SF1">
    <property type="entry name" value="GUANOSINE ABC TRANSPORTER PERMEASE PROTEIN NUPP"/>
    <property type="match status" value="1"/>
</dbReference>
<dbReference type="Proteomes" id="UP000805614">
    <property type="component" value="Unassembled WGS sequence"/>
</dbReference>
<gene>
    <name evidence="7" type="ORF">HKK74_04100</name>
</gene>
<evidence type="ECO:0000256" key="5">
    <source>
        <dbReference type="ARBA" id="ARBA00023136"/>
    </source>
</evidence>
<keyword evidence="5 6" id="KW-0472">Membrane</keyword>
<feature type="transmembrane region" description="Helical" evidence="6">
    <location>
        <begin position="117"/>
        <end position="139"/>
    </location>
</feature>
<comment type="caution">
    <text evidence="7">The sequence shown here is derived from an EMBL/GenBank/DDBJ whole genome shotgun (WGS) entry which is preliminary data.</text>
</comment>
<sequence length="376" mass="38995">MRGGTLKTLRTSPLALTVIAAVIALVFSVIITSVVLSISGFNPPSVFQAMIDFGLEPDSVVNTLNRSSTYYLAAIAVAIGFRMNLFNIGVDGQYRLGAMLAAAVGGAFALPPVIHQVVIILVAMAVGGMWAGIAGLLKVTRGVSEVISTIMLNFIATGIVAFLLHEDRLATQVAGSNNIGTEPIASSGRVPGIPYPGAGLEIYGLVLLAVAVGVGFHVMINRTRFGFDLRATGLSSSAAVAGGVDARRMVVAAMLISGMAAGLIGMPQLLGSSYSYGLDFPGGLGFIGIGIALLGRNNPVGIAFAALLWAFLDQSSQILEFNEIPKEIVAITQAAVLLSVVVVYEIVRRLGLRWQQQAVAAELAAGSAKRSKEVAA</sequence>
<feature type="transmembrane region" description="Helical" evidence="6">
    <location>
        <begin position="146"/>
        <end position="164"/>
    </location>
</feature>
<feature type="transmembrane region" description="Helical" evidence="6">
    <location>
        <begin position="202"/>
        <end position="220"/>
    </location>
</feature>
<reference evidence="7 8" key="1">
    <citation type="submission" date="2020-06" db="EMBL/GenBank/DDBJ databases">
        <title>Actinomadura xiongansis sp. nov., isolated from soil of Baiyangdian.</title>
        <authorList>
            <person name="Zhang X."/>
        </authorList>
    </citation>
    <scope>NUCLEOTIDE SEQUENCE [LARGE SCALE GENOMIC DNA]</scope>
    <source>
        <strain evidence="7 8">HBUM206468</strain>
    </source>
</reference>
<protein>
    <submittedName>
        <fullName evidence="7">ABC transporter permease</fullName>
    </submittedName>
</protein>
<evidence type="ECO:0000256" key="4">
    <source>
        <dbReference type="ARBA" id="ARBA00022989"/>
    </source>
</evidence>
<keyword evidence="2" id="KW-1003">Cell membrane</keyword>
<evidence type="ECO:0000313" key="8">
    <source>
        <dbReference type="Proteomes" id="UP000805614"/>
    </source>
</evidence>
<keyword evidence="8" id="KW-1185">Reference proteome</keyword>
<evidence type="ECO:0000256" key="2">
    <source>
        <dbReference type="ARBA" id="ARBA00022475"/>
    </source>
</evidence>
<keyword evidence="3 6" id="KW-0812">Transmembrane</keyword>
<dbReference type="EMBL" id="JABVEC010000002">
    <property type="protein sequence ID" value="MBC6464680.1"/>
    <property type="molecule type" value="Genomic_DNA"/>
</dbReference>
<evidence type="ECO:0000256" key="1">
    <source>
        <dbReference type="ARBA" id="ARBA00004651"/>
    </source>
</evidence>
<feature type="transmembrane region" description="Helical" evidence="6">
    <location>
        <begin position="12"/>
        <end position="38"/>
    </location>
</feature>
<evidence type="ECO:0000256" key="6">
    <source>
        <dbReference type="SAM" id="Phobius"/>
    </source>
</evidence>
<evidence type="ECO:0000313" key="7">
    <source>
        <dbReference type="EMBL" id="MBC6464680.1"/>
    </source>
</evidence>
<dbReference type="InterPro" id="IPR001851">
    <property type="entry name" value="ABC_transp_permease"/>
</dbReference>
<dbReference type="CDD" id="cd06580">
    <property type="entry name" value="TM_PBP1_transp_TpRbsC_like"/>
    <property type="match status" value="1"/>
</dbReference>
<dbReference type="Pfam" id="PF02653">
    <property type="entry name" value="BPD_transp_2"/>
    <property type="match status" value="1"/>
</dbReference>
<feature type="transmembrane region" description="Helical" evidence="6">
    <location>
        <begin position="69"/>
        <end position="87"/>
    </location>
</feature>
<organism evidence="7 8">
    <name type="scientific">Actinomadura alba</name>
    <dbReference type="NCBI Taxonomy" id="406431"/>
    <lineage>
        <taxon>Bacteria</taxon>
        <taxon>Bacillati</taxon>
        <taxon>Actinomycetota</taxon>
        <taxon>Actinomycetes</taxon>
        <taxon>Streptosporangiales</taxon>
        <taxon>Thermomonosporaceae</taxon>
        <taxon>Actinomadura</taxon>
    </lineage>
</organism>
<keyword evidence="4 6" id="KW-1133">Transmembrane helix</keyword>
<accession>A0ABR7LJK2</accession>
<evidence type="ECO:0000256" key="3">
    <source>
        <dbReference type="ARBA" id="ARBA00022692"/>
    </source>
</evidence>
<proteinExistence type="predicted"/>
<comment type="subcellular location">
    <subcellularLocation>
        <location evidence="1">Cell membrane</location>
        <topology evidence="1">Multi-pass membrane protein</topology>
    </subcellularLocation>
</comment>
<feature type="transmembrane region" description="Helical" evidence="6">
    <location>
        <begin position="250"/>
        <end position="270"/>
    </location>
</feature>
<feature type="transmembrane region" description="Helical" evidence="6">
    <location>
        <begin position="94"/>
        <end position="111"/>
    </location>
</feature>
<name>A0ABR7LJK2_9ACTN</name>